<comment type="caution">
    <text evidence="1">The sequence shown here is derived from an EMBL/GenBank/DDBJ whole genome shotgun (WGS) entry which is preliminary data.</text>
</comment>
<protein>
    <submittedName>
        <fullName evidence="1">Cytidylate kinase-like family protein</fullName>
    </submittedName>
</protein>
<dbReference type="GO" id="GO:0016301">
    <property type="term" value="F:kinase activity"/>
    <property type="evidence" value="ECO:0007669"/>
    <property type="project" value="UniProtKB-KW"/>
</dbReference>
<dbReference type="Gene3D" id="3.40.50.300">
    <property type="entry name" value="P-loop containing nucleotide triphosphate hydrolases"/>
    <property type="match status" value="1"/>
</dbReference>
<keyword evidence="1" id="KW-0808">Transferase</keyword>
<accession>A0A9D1EEX0</accession>
<dbReference type="Proteomes" id="UP000824201">
    <property type="component" value="Unassembled WGS sequence"/>
</dbReference>
<evidence type="ECO:0000313" key="1">
    <source>
        <dbReference type="EMBL" id="HIR88653.1"/>
    </source>
</evidence>
<sequence>MEQYVVTISRQFASMGRTIAQKLAERLEVEYLDRDIVVETAKRMQQSVAAISDAEENTKYYFLRKKYRFNMGIYNITDEIFYSQKNIIRDAAKKSSCIIVGRCSDSILKDFKNHLNVYIYAPYEKRYENCVQELKMDQKTAVRMIKDVDRARTNYQRKYCPEVTSVFDNKDIMIDSSKFSIDEVADILARIVLQRWG</sequence>
<dbReference type="InterPro" id="IPR027417">
    <property type="entry name" value="P-loop_NTPase"/>
</dbReference>
<proteinExistence type="predicted"/>
<reference evidence="1" key="1">
    <citation type="submission" date="2020-10" db="EMBL/GenBank/DDBJ databases">
        <authorList>
            <person name="Gilroy R."/>
        </authorList>
    </citation>
    <scope>NUCLEOTIDE SEQUENCE</scope>
    <source>
        <strain evidence="1">ChiW13-3771</strain>
    </source>
</reference>
<reference evidence="1" key="2">
    <citation type="journal article" date="2021" name="PeerJ">
        <title>Extensive microbial diversity within the chicken gut microbiome revealed by metagenomics and culture.</title>
        <authorList>
            <person name="Gilroy R."/>
            <person name="Ravi A."/>
            <person name="Getino M."/>
            <person name="Pursley I."/>
            <person name="Horton D.L."/>
            <person name="Alikhan N.F."/>
            <person name="Baker D."/>
            <person name="Gharbi K."/>
            <person name="Hall N."/>
            <person name="Watson M."/>
            <person name="Adriaenssens E.M."/>
            <person name="Foster-Nyarko E."/>
            <person name="Jarju S."/>
            <person name="Secka A."/>
            <person name="Antonio M."/>
            <person name="Oren A."/>
            <person name="Chaudhuri R.R."/>
            <person name="La Ragione R."/>
            <person name="Hildebrand F."/>
            <person name="Pallen M.J."/>
        </authorList>
    </citation>
    <scope>NUCLEOTIDE SEQUENCE</scope>
    <source>
        <strain evidence="1">ChiW13-3771</strain>
    </source>
</reference>
<name>A0A9D1EEX0_9FIRM</name>
<dbReference type="SUPFAM" id="SSF52540">
    <property type="entry name" value="P-loop containing nucleoside triphosphate hydrolases"/>
    <property type="match status" value="1"/>
</dbReference>
<organism evidence="1 2">
    <name type="scientific">Candidatus Fimimorpha faecalis</name>
    <dbReference type="NCBI Taxonomy" id="2840824"/>
    <lineage>
        <taxon>Bacteria</taxon>
        <taxon>Bacillati</taxon>
        <taxon>Bacillota</taxon>
        <taxon>Clostridia</taxon>
        <taxon>Eubacteriales</taxon>
        <taxon>Candidatus Fimimorpha</taxon>
    </lineage>
</organism>
<evidence type="ECO:0000313" key="2">
    <source>
        <dbReference type="Proteomes" id="UP000824201"/>
    </source>
</evidence>
<dbReference type="EMBL" id="DVHN01000079">
    <property type="protein sequence ID" value="HIR88653.1"/>
    <property type="molecule type" value="Genomic_DNA"/>
</dbReference>
<gene>
    <name evidence="1" type="ORF">IAC96_06855</name>
</gene>
<dbReference type="AlphaFoldDB" id="A0A9D1EEX0"/>
<dbReference type="Pfam" id="PF13189">
    <property type="entry name" value="Cytidylate_kin2"/>
    <property type="match status" value="1"/>
</dbReference>
<keyword evidence="1" id="KW-0418">Kinase</keyword>